<evidence type="ECO:0000313" key="2">
    <source>
        <dbReference type="RefSeq" id="XP_065669213.1"/>
    </source>
</evidence>
<dbReference type="GeneID" id="136088697"/>
<name>A0ABM4D4K0_HYDVU</name>
<gene>
    <name evidence="2" type="primary">LOC136088697</name>
</gene>
<keyword evidence="1" id="KW-1185">Reference proteome</keyword>
<proteinExistence type="predicted"/>
<evidence type="ECO:0000313" key="1">
    <source>
        <dbReference type="Proteomes" id="UP001652625"/>
    </source>
</evidence>
<organism evidence="1 2">
    <name type="scientific">Hydra vulgaris</name>
    <name type="common">Hydra</name>
    <name type="synonym">Hydra attenuata</name>
    <dbReference type="NCBI Taxonomy" id="6087"/>
    <lineage>
        <taxon>Eukaryota</taxon>
        <taxon>Metazoa</taxon>
        <taxon>Cnidaria</taxon>
        <taxon>Hydrozoa</taxon>
        <taxon>Hydroidolina</taxon>
        <taxon>Anthoathecata</taxon>
        <taxon>Aplanulata</taxon>
        <taxon>Hydridae</taxon>
        <taxon>Hydra</taxon>
    </lineage>
</organism>
<sequence>MFDEMKRFFMITMNYHLVSEKTSKKLLLLHSDSVKAILGDVCRSFESFLQQTGISVHNPYAQCFLYKLQRDNSIDLCLSHCMSPDKFDAYLGGLGHVKAVKVTVGEDFFYHVPLGENLKSILKGQTILHPDSLSFSKSSYFQSSILPFSDPNKTVYIGLYSDELEVCNPIGTSRGIHKISAIYFSILNQKNNASKMGNYHLASLCNFKVVKKITLYEFCKPIIDDLFNLLFNTFCVNDEEYHVIACFMAADNLTAHPLLGLQSHFHSGYICRHCYFCVRHENTNVFQRTHESYIVDSSKQQHGCLYLSPFLHLPYVFLPAFFPSDFMHDFLEGISHVVISTFLNQYMIKRKLTLLGMNLLLRDLKLPVNLILTSTYMTSKLALTASEMLTISLCLPLFLFDNFNDEDAPYWDMIIIHCNILLILNSRGNEHIESLHFLIPQLVNYIKTLYNGTRVAAKLHFITHYPDLSSYMGTMKTFWCMRFEQRHQIFKKLARVCQQFKNPIYLFSKRFQMHETCRRLLERSNEIVPGSISYAKISLHHAQEVLLEPFESNLNTIFHTKTLTVQGKQLTVSSYLILSEEKAVKINYLMSINNVWYAMCQETAISFFPLVNSYVVEHHKNLFSLLDIFSLKLSSSKSVKIREKDFIVRLFII</sequence>
<dbReference type="Proteomes" id="UP001652625">
    <property type="component" value="Chromosome 12"/>
</dbReference>
<protein>
    <submittedName>
        <fullName evidence="2">Uncharacterized protein LOC136088697</fullName>
    </submittedName>
</protein>
<reference evidence="2" key="1">
    <citation type="submission" date="2025-08" db="UniProtKB">
        <authorList>
            <consortium name="RefSeq"/>
        </authorList>
    </citation>
    <scope>IDENTIFICATION</scope>
</reference>
<accession>A0ABM4D4K0</accession>
<dbReference type="RefSeq" id="XP_065669213.1">
    <property type="nucleotide sequence ID" value="XM_065813141.1"/>
</dbReference>